<dbReference type="PANTHER" id="PTHR23524:SF1">
    <property type="entry name" value="MRH DOMAIN-CONTAINING PROTEIN-RELATED"/>
    <property type="match status" value="1"/>
</dbReference>
<evidence type="ECO:0000313" key="4">
    <source>
        <dbReference type="Proteomes" id="UP000799772"/>
    </source>
</evidence>
<comment type="caution">
    <text evidence="3">The sequence shown here is derived from an EMBL/GenBank/DDBJ whole genome shotgun (WGS) entry which is preliminary data.</text>
</comment>
<feature type="transmembrane region" description="Helical" evidence="2">
    <location>
        <begin position="572"/>
        <end position="595"/>
    </location>
</feature>
<keyword evidence="4" id="KW-1185">Reference proteome</keyword>
<feature type="transmembrane region" description="Helical" evidence="2">
    <location>
        <begin position="541"/>
        <end position="560"/>
    </location>
</feature>
<dbReference type="Proteomes" id="UP000799772">
    <property type="component" value="Unassembled WGS sequence"/>
</dbReference>
<feature type="region of interest" description="Disordered" evidence="1">
    <location>
        <begin position="169"/>
        <end position="192"/>
    </location>
</feature>
<reference evidence="3" key="1">
    <citation type="journal article" date="2020" name="Stud. Mycol.">
        <title>101 Dothideomycetes genomes: a test case for predicting lifestyles and emergence of pathogens.</title>
        <authorList>
            <person name="Haridas S."/>
            <person name="Albert R."/>
            <person name="Binder M."/>
            <person name="Bloem J."/>
            <person name="Labutti K."/>
            <person name="Salamov A."/>
            <person name="Andreopoulos B."/>
            <person name="Baker S."/>
            <person name="Barry K."/>
            <person name="Bills G."/>
            <person name="Bluhm B."/>
            <person name="Cannon C."/>
            <person name="Castanera R."/>
            <person name="Culley D."/>
            <person name="Daum C."/>
            <person name="Ezra D."/>
            <person name="Gonzalez J."/>
            <person name="Henrissat B."/>
            <person name="Kuo A."/>
            <person name="Liang C."/>
            <person name="Lipzen A."/>
            <person name="Lutzoni F."/>
            <person name="Magnuson J."/>
            <person name="Mondo S."/>
            <person name="Nolan M."/>
            <person name="Ohm R."/>
            <person name="Pangilinan J."/>
            <person name="Park H.-J."/>
            <person name="Ramirez L."/>
            <person name="Alfaro M."/>
            <person name="Sun H."/>
            <person name="Tritt A."/>
            <person name="Yoshinaga Y."/>
            <person name="Zwiers L.-H."/>
            <person name="Turgeon B."/>
            <person name="Goodwin S."/>
            <person name="Spatafora J."/>
            <person name="Crous P."/>
            <person name="Grigoriev I."/>
        </authorList>
    </citation>
    <scope>NUCLEOTIDE SEQUENCE</scope>
    <source>
        <strain evidence="3">CBS 133067</strain>
    </source>
</reference>
<evidence type="ECO:0000256" key="1">
    <source>
        <dbReference type="SAM" id="MobiDB-lite"/>
    </source>
</evidence>
<feature type="transmembrane region" description="Helical" evidence="2">
    <location>
        <begin position="80"/>
        <end position="103"/>
    </location>
</feature>
<gene>
    <name evidence="3" type="ORF">NA57DRAFT_44690</name>
</gene>
<dbReference type="OrthoDB" id="18110at2759"/>
<dbReference type="PANTHER" id="PTHR23524">
    <property type="entry name" value="TRANSPORTER, PUTATIVE (AFU_ORTHOLOGUE AFUA_8G04850)-RELATED"/>
    <property type="match status" value="1"/>
</dbReference>
<organism evidence="3 4">
    <name type="scientific">Rhizodiscina lignyota</name>
    <dbReference type="NCBI Taxonomy" id="1504668"/>
    <lineage>
        <taxon>Eukaryota</taxon>
        <taxon>Fungi</taxon>
        <taxon>Dikarya</taxon>
        <taxon>Ascomycota</taxon>
        <taxon>Pezizomycotina</taxon>
        <taxon>Dothideomycetes</taxon>
        <taxon>Pleosporomycetidae</taxon>
        <taxon>Aulographales</taxon>
        <taxon>Rhizodiscinaceae</taxon>
        <taxon>Rhizodiscina</taxon>
    </lineage>
</organism>
<feature type="transmembrane region" description="Helical" evidence="2">
    <location>
        <begin position="440"/>
        <end position="464"/>
    </location>
</feature>
<keyword evidence="2" id="KW-1133">Transmembrane helix</keyword>
<keyword evidence="2" id="KW-0812">Transmembrane</keyword>
<proteinExistence type="predicted"/>
<dbReference type="InterPro" id="IPR036259">
    <property type="entry name" value="MFS_trans_sf"/>
</dbReference>
<feature type="transmembrane region" description="Helical" evidence="2">
    <location>
        <begin position="115"/>
        <end position="135"/>
    </location>
</feature>
<evidence type="ECO:0000256" key="2">
    <source>
        <dbReference type="SAM" id="Phobius"/>
    </source>
</evidence>
<dbReference type="AlphaFoldDB" id="A0A9P4I8Q5"/>
<accession>A0A9P4I8Q5</accession>
<dbReference type="SUPFAM" id="SSF103473">
    <property type="entry name" value="MFS general substrate transporter"/>
    <property type="match status" value="2"/>
</dbReference>
<feature type="transmembrane region" description="Helical" evidence="2">
    <location>
        <begin position="325"/>
        <end position="347"/>
    </location>
</feature>
<dbReference type="EMBL" id="ML978131">
    <property type="protein sequence ID" value="KAF2095538.1"/>
    <property type="molecule type" value="Genomic_DNA"/>
</dbReference>
<keyword evidence="2" id="KW-0472">Membrane</keyword>
<feature type="transmembrane region" description="Helical" evidence="2">
    <location>
        <begin position="198"/>
        <end position="222"/>
    </location>
</feature>
<sequence>MPPFRFPFTATRWQVVTYLLGVALFSISFLVFLNSSISFVITERIGQRSRVGDAVGTLGFADEALALLACPLWGMLSDRVGVRAVAVAGYLIVGVALAGLVMSKNVYPDLLLGRLAFSLGGAATATMVTAILPSMTLPVQGSRIESRPLSSQANGHNVTPSISSELTITPTRYQSSSSRQESRDGPIGETTDASTSQLAGLVGMFTGLGALLALVVFLPLPARFQKRGATSGEAVADSFFIVGAVAIVVSLFCFVGLRNLPGEEHKGWSALFGKMKEGNKYDGLPSSSENAEDEQLQLSYLHLLGTSVRLGVQDTNIGLGYLGGFVARASSVAISLFIPLFVNAYFISSGICNPDPNTPGMPADPGEVKRRCAQAYVVAAKLTGTSQLVALICAPIFGYLSGRYTRFNVPLLLAAFAGIAGYTAFGLLKSPDPSSEDGTAGVYFIVALLGISQIGAIVCSLGLLGRGIQGGDAALDRAMQSNGTPITSPSLAPSSRRDSVAAGANIASTVLNESSPLIPSHIRRIQLSPHSSRARLKGSIAGIYSLGGGAGILLLTKAGGVMFDQVDVGAPFWLMAGFNGLLFIVGVVCSVIEWAKQKREENFISWQRDMERESTPVDAGGGG</sequence>
<dbReference type="Gene3D" id="1.20.1250.20">
    <property type="entry name" value="MFS general substrate transporter like domains"/>
    <property type="match status" value="1"/>
</dbReference>
<name>A0A9P4I8Q5_9PEZI</name>
<protein>
    <submittedName>
        <fullName evidence="3">MFS general substrate transporter</fullName>
    </submittedName>
</protein>
<feature type="transmembrane region" description="Helical" evidence="2">
    <location>
        <begin position="234"/>
        <end position="257"/>
    </location>
</feature>
<feature type="transmembrane region" description="Helical" evidence="2">
    <location>
        <begin position="15"/>
        <end position="42"/>
    </location>
</feature>
<evidence type="ECO:0000313" key="3">
    <source>
        <dbReference type="EMBL" id="KAF2095538.1"/>
    </source>
</evidence>
<feature type="transmembrane region" description="Helical" evidence="2">
    <location>
        <begin position="409"/>
        <end position="428"/>
    </location>
</feature>